<evidence type="ECO:0000313" key="1">
    <source>
        <dbReference type="Proteomes" id="UP000515153"/>
    </source>
</evidence>
<reference evidence="2" key="2">
    <citation type="submission" date="2019-10" db="EMBL/GenBank/DDBJ databases">
        <authorList>
            <consortium name="NCBI Genome Project"/>
        </authorList>
    </citation>
    <scope>NUCLEOTIDE SEQUENCE</scope>
    <source>
        <strain evidence="2">NI907</strain>
    </source>
</reference>
<dbReference type="AlphaFoldDB" id="A0A6P8BFP0"/>
<proteinExistence type="predicted"/>
<dbReference type="RefSeq" id="XP_030985889.1">
    <property type="nucleotide sequence ID" value="XM_031120533.1"/>
</dbReference>
<keyword evidence="1" id="KW-1185">Reference proteome</keyword>
<sequence>MRRCVSRFSLARSAGGRYAGPCTSAASASASAICASTCLWSVATRPASAFTSAVCEATATSDAEMAAGVGDARPSSADAAAMASRAAWPSRVREASRAARRASRTSLLLSLVSVPSTAVGAEPSSRFCSPRCEGDGDSISARAERSTRSRSRRWSSADSLRVARASRARSVSGFRSNVGGCRGRNLEASQASTNDQSFAVEAAARATEGEKIAAFDARRVGSTPAYHLVAVWRVFDGTYGKSRHSKTKSAPLVG</sequence>
<name>A0A6P8BFP0_PYRGI</name>
<organism evidence="1 2">
    <name type="scientific">Pyricularia grisea</name>
    <name type="common">Crabgrass-specific blast fungus</name>
    <name type="synonym">Magnaporthe grisea</name>
    <dbReference type="NCBI Taxonomy" id="148305"/>
    <lineage>
        <taxon>Eukaryota</taxon>
        <taxon>Fungi</taxon>
        <taxon>Dikarya</taxon>
        <taxon>Ascomycota</taxon>
        <taxon>Pezizomycotina</taxon>
        <taxon>Sordariomycetes</taxon>
        <taxon>Sordariomycetidae</taxon>
        <taxon>Magnaporthales</taxon>
        <taxon>Pyriculariaceae</taxon>
        <taxon>Pyricularia</taxon>
    </lineage>
</organism>
<dbReference type="KEGG" id="pgri:PgNI_00453"/>
<accession>A0A6P8BFP0</accession>
<protein>
    <submittedName>
        <fullName evidence="2">Uncharacterized protein</fullName>
    </submittedName>
</protein>
<dbReference type="GeneID" id="41955447"/>
<gene>
    <name evidence="2" type="ORF">PgNI_00453</name>
</gene>
<reference evidence="2" key="3">
    <citation type="submission" date="2025-08" db="UniProtKB">
        <authorList>
            <consortium name="RefSeq"/>
        </authorList>
    </citation>
    <scope>IDENTIFICATION</scope>
    <source>
        <strain evidence="2">NI907</strain>
    </source>
</reference>
<reference evidence="2" key="1">
    <citation type="journal article" date="2019" name="Mol. Biol. Evol.">
        <title>Blast fungal genomes show frequent chromosomal changes, gene gains and losses, and effector gene turnover.</title>
        <authorList>
            <person name="Gomez Luciano L.B."/>
            <person name="Jason Tsai I."/>
            <person name="Chuma I."/>
            <person name="Tosa Y."/>
            <person name="Chen Y.H."/>
            <person name="Li J.Y."/>
            <person name="Li M.Y."/>
            <person name="Jade Lu M.Y."/>
            <person name="Nakayashiki H."/>
            <person name="Li W.H."/>
        </authorList>
    </citation>
    <scope>NUCLEOTIDE SEQUENCE</scope>
    <source>
        <strain evidence="2">NI907</strain>
    </source>
</reference>
<dbReference type="Proteomes" id="UP000515153">
    <property type="component" value="Unplaced"/>
</dbReference>
<evidence type="ECO:0000313" key="2">
    <source>
        <dbReference type="RefSeq" id="XP_030985889.1"/>
    </source>
</evidence>